<dbReference type="SFLD" id="SFLDS00003">
    <property type="entry name" value="Haloacid_Dehalogenase"/>
    <property type="match status" value="1"/>
</dbReference>
<dbReference type="PANTHER" id="PTHR10000">
    <property type="entry name" value="PHOSPHOSERINE PHOSPHATASE"/>
    <property type="match status" value="1"/>
</dbReference>
<dbReference type="GO" id="GO:0000287">
    <property type="term" value="F:magnesium ion binding"/>
    <property type="evidence" value="ECO:0007669"/>
    <property type="project" value="TreeGrafter"/>
</dbReference>
<dbReference type="RefSeq" id="WP_012581959.1">
    <property type="nucleotide sequence ID" value="NC_017537.1"/>
</dbReference>
<dbReference type="SUPFAM" id="SSF56784">
    <property type="entry name" value="HAD-like"/>
    <property type="match status" value="1"/>
</dbReference>
<dbReference type="PANTHER" id="PTHR10000:SF53">
    <property type="entry name" value="5-AMINO-6-(5-PHOSPHO-D-RIBITYLAMINO)URACIL PHOSPHATASE YBJI-RELATED"/>
    <property type="match status" value="1"/>
</dbReference>
<organism evidence="1 2">
    <name type="scientific">Listeria monocytogenes serotype 4a (strain M7)</name>
    <dbReference type="NCBI Taxonomy" id="1030009"/>
    <lineage>
        <taxon>Bacteria</taxon>
        <taxon>Bacillati</taxon>
        <taxon>Bacillota</taxon>
        <taxon>Bacilli</taxon>
        <taxon>Bacillales</taxon>
        <taxon>Listeriaceae</taxon>
        <taxon>Listeria</taxon>
    </lineage>
</organism>
<dbReference type="Gene3D" id="3.40.50.1000">
    <property type="entry name" value="HAD superfamily/HAD-like"/>
    <property type="match status" value="1"/>
</dbReference>
<dbReference type="PATRIC" id="fig|1030009.3.peg.435"/>
<dbReference type="Pfam" id="PF08282">
    <property type="entry name" value="Hydrolase_3"/>
    <property type="match status" value="1"/>
</dbReference>
<dbReference type="EMBL" id="CP002816">
    <property type="protein sequence ID" value="AEH91449.1"/>
    <property type="molecule type" value="Genomic_DNA"/>
</dbReference>
<dbReference type="NCBIfam" id="TIGR01484">
    <property type="entry name" value="HAD-SF-IIB"/>
    <property type="match status" value="1"/>
</dbReference>
<dbReference type="GO" id="GO:0005829">
    <property type="term" value="C:cytosol"/>
    <property type="evidence" value="ECO:0007669"/>
    <property type="project" value="TreeGrafter"/>
</dbReference>
<dbReference type="KEGG" id="lmq:LMM7_0443"/>
<evidence type="ECO:0000313" key="1">
    <source>
        <dbReference type="EMBL" id="AEH91449.1"/>
    </source>
</evidence>
<gene>
    <name evidence="1" type="primary">ybjI</name>
    <name evidence="1" type="ordered locus">LMM7_0443</name>
</gene>
<proteinExistence type="predicted"/>
<name>A0A0E0USZ4_LISMM</name>
<dbReference type="Gene3D" id="3.30.1240.10">
    <property type="match status" value="1"/>
</dbReference>
<dbReference type="InterPro" id="IPR000150">
    <property type="entry name" value="Cof"/>
</dbReference>
<evidence type="ECO:0000313" key="2">
    <source>
        <dbReference type="Proteomes" id="UP000000486"/>
    </source>
</evidence>
<dbReference type="InterPro" id="IPR023214">
    <property type="entry name" value="HAD_sf"/>
</dbReference>
<sequence length="270" mass="30532">MIRAISVDMDGTFLDGNGEYDRARFERIYEELVKRDVKFIVASGNQYYQLKSFFPGKDEELFYVAENGAVIFHQGELRSVNRFDERLVQKILRTLIQEYQDLQVILCGVKSAYLLKAADPDFKAFAKKYYFELQEVDSFNVLPDDTFIKFALDVEVAKTGQIVEDLNQTFAGEIRAVSSGHGSIDIIIPGVTKGNAIQQLLNEWQVAPDDLLAFGDANNDIEMLRLTPNSYAMHESSPEVLATAKHVAPSNKEAGVLQVIEEYMKKSQRP</sequence>
<dbReference type="GO" id="GO:0016791">
    <property type="term" value="F:phosphatase activity"/>
    <property type="evidence" value="ECO:0007669"/>
    <property type="project" value="TreeGrafter"/>
</dbReference>
<dbReference type="InterPro" id="IPR006379">
    <property type="entry name" value="HAD-SF_hydro_IIB"/>
</dbReference>
<dbReference type="HOGENOM" id="CLU_044146_5_0_9"/>
<accession>A0A0E0USZ4</accession>
<dbReference type="AlphaFoldDB" id="A0A0E0USZ4"/>
<dbReference type="SFLD" id="SFLDG01140">
    <property type="entry name" value="C2.B:_Phosphomannomutase_and_P"/>
    <property type="match status" value="1"/>
</dbReference>
<dbReference type="NCBIfam" id="TIGR00099">
    <property type="entry name" value="Cof-subfamily"/>
    <property type="match status" value="1"/>
</dbReference>
<reference evidence="1 2" key="1">
    <citation type="journal article" date="2011" name="J. Bacteriol.">
        <title>Genome sequence of the nonpathogenic Listeria monocytogenes serovar 4a strain M7.</title>
        <authorList>
            <person name="Chen J."/>
            <person name="Xia Y."/>
            <person name="Cheng C."/>
            <person name="Fang C."/>
            <person name="Shan Y."/>
            <person name="Jin G."/>
            <person name="Fang W."/>
        </authorList>
    </citation>
    <scope>NUCLEOTIDE SEQUENCE [LARGE SCALE GENOMIC DNA]</scope>
    <source>
        <strain evidence="1 2">M7</strain>
    </source>
</reference>
<dbReference type="CDD" id="cd07518">
    <property type="entry name" value="HAD_YbiV-Like"/>
    <property type="match status" value="1"/>
</dbReference>
<protein>
    <submittedName>
        <fullName evidence="1">Putative FMN phosphatase</fullName>
    </submittedName>
</protein>
<dbReference type="Proteomes" id="UP000000486">
    <property type="component" value="Chromosome"/>
</dbReference>
<dbReference type="InterPro" id="IPR036412">
    <property type="entry name" value="HAD-like_sf"/>
</dbReference>